<name>A0ACC0B900_CATRO</name>
<gene>
    <name evidence="1" type="ORF">M9H77_18959</name>
</gene>
<keyword evidence="2" id="KW-1185">Reference proteome</keyword>
<evidence type="ECO:0000313" key="2">
    <source>
        <dbReference type="Proteomes" id="UP001060085"/>
    </source>
</evidence>
<dbReference type="EMBL" id="CM044704">
    <property type="protein sequence ID" value="KAI5669106.1"/>
    <property type="molecule type" value="Genomic_DNA"/>
</dbReference>
<reference evidence="2" key="1">
    <citation type="journal article" date="2023" name="Nat. Plants">
        <title>Single-cell RNA sequencing provides a high-resolution roadmap for understanding the multicellular compartmentation of specialized metabolism.</title>
        <authorList>
            <person name="Sun S."/>
            <person name="Shen X."/>
            <person name="Li Y."/>
            <person name="Li Y."/>
            <person name="Wang S."/>
            <person name="Li R."/>
            <person name="Zhang H."/>
            <person name="Shen G."/>
            <person name="Guo B."/>
            <person name="Wei J."/>
            <person name="Xu J."/>
            <person name="St-Pierre B."/>
            <person name="Chen S."/>
            <person name="Sun C."/>
        </authorList>
    </citation>
    <scope>NUCLEOTIDE SEQUENCE [LARGE SCALE GENOMIC DNA]</scope>
</reference>
<comment type="caution">
    <text evidence="1">The sequence shown here is derived from an EMBL/GenBank/DDBJ whole genome shotgun (WGS) entry which is preliminary data.</text>
</comment>
<evidence type="ECO:0000313" key="1">
    <source>
        <dbReference type="EMBL" id="KAI5669106.1"/>
    </source>
</evidence>
<sequence>MAYSRVSKSCAKDTEDPCAEGTRAEAGLVATLSSRSIEPIVVEKESGFTISGSTPTVRLVLLSNLFAHRLIWFLCRKRNSLVIVRLTSGFEIIAYIPGIGHNLQEHSVILVRRGWVKDLHGVRYHIGTGVGYHETKNIFSKEIRFETLICPRFNIEIISEVFSNFVRVNKQFEIPRLFYHMSSSKSLYFRAFGKDSMR</sequence>
<accession>A0ACC0B900</accession>
<organism evidence="1 2">
    <name type="scientific">Catharanthus roseus</name>
    <name type="common">Madagascar periwinkle</name>
    <name type="synonym">Vinca rosea</name>
    <dbReference type="NCBI Taxonomy" id="4058"/>
    <lineage>
        <taxon>Eukaryota</taxon>
        <taxon>Viridiplantae</taxon>
        <taxon>Streptophyta</taxon>
        <taxon>Embryophyta</taxon>
        <taxon>Tracheophyta</taxon>
        <taxon>Spermatophyta</taxon>
        <taxon>Magnoliopsida</taxon>
        <taxon>eudicotyledons</taxon>
        <taxon>Gunneridae</taxon>
        <taxon>Pentapetalae</taxon>
        <taxon>asterids</taxon>
        <taxon>lamiids</taxon>
        <taxon>Gentianales</taxon>
        <taxon>Apocynaceae</taxon>
        <taxon>Rauvolfioideae</taxon>
        <taxon>Vinceae</taxon>
        <taxon>Catharanthinae</taxon>
        <taxon>Catharanthus</taxon>
    </lineage>
</organism>
<proteinExistence type="predicted"/>
<dbReference type="Proteomes" id="UP001060085">
    <property type="component" value="Linkage Group LG04"/>
</dbReference>
<protein>
    <submittedName>
        <fullName evidence="1">Uncharacterized protein</fullName>
    </submittedName>
</protein>